<dbReference type="RefSeq" id="WP_073057170.1">
    <property type="nucleotide sequence ID" value="NZ_FQUP01000005.1"/>
</dbReference>
<dbReference type="PANTHER" id="PTHR43298:SF2">
    <property type="entry name" value="FMN_FAD EXPORTER YEEO-RELATED"/>
    <property type="match status" value="1"/>
</dbReference>
<evidence type="ECO:0000256" key="7">
    <source>
        <dbReference type="ARBA" id="ARBA00023065"/>
    </source>
</evidence>
<keyword evidence="8 10" id="KW-0472">Membrane</keyword>
<keyword evidence="7" id="KW-0406">Ion transport</keyword>
<feature type="transmembrane region" description="Helical" evidence="10">
    <location>
        <begin position="143"/>
        <end position="161"/>
    </location>
</feature>
<feature type="transmembrane region" description="Helical" evidence="10">
    <location>
        <begin position="369"/>
        <end position="386"/>
    </location>
</feature>
<dbReference type="PANTHER" id="PTHR43298">
    <property type="entry name" value="MULTIDRUG RESISTANCE PROTEIN NORM-RELATED"/>
    <property type="match status" value="1"/>
</dbReference>
<feature type="transmembrane region" description="Helical" evidence="10">
    <location>
        <begin position="107"/>
        <end position="131"/>
    </location>
</feature>
<dbReference type="EMBL" id="FQUP01000005">
    <property type="protein sequence ID" value="SHG47198.1"/>
    <property type="molecule type" value="Genomic_DNA"/>
</dbReference>
<dbReference type="PIRSF" id="PIRSF006603">
    <property type="entry name" value="DinF"/>
    <property type="match status" value="1"/>
</dbReference>
<feature type="transmembrane region" description="Helical" evidence="10">
    <location>
        <begin position="173"/>
        <end position="195"/>
    </location>
</feature>
<dbReference type="GO" id="GO:0006811">
    <property type="term" value="P:monoatomic ion transport"/>
    <property type="evidence" value="ECO:0007669"/>
    <property type="project" value="UniProtKB-KW"/>
</dbReference>
<evidence type="ECO:0000256" key="8">
    <source>
        <dbReference type="ARBA" id="ARBA00023136"/>
    </source>
</evidence>
<evidence type="ECO:0000256" key="6">
    <source>
        <dbReference type="ARBA" id="ARBA00022989"/>
    </source>
</evidence>
<dbReference type="CDD" id="cd13131">
    <property type="entry name" value="MATE_NorM_like"/>
    <property type="match status" value="1"/>
</dbReference>
<evidence type="ECO:0000256" key="3">
    <source>
        <dbReference type="ARBA" id="ARBA00022449"/>
    </source>
</evidence>
<dbReference type="STRING" id="1122133.SAMN02745157_4278"/>
<feature type="transmembrane region" description="Helical" evidence="10">
    <location>
        <begin position="249"/>
        <end position="280"/>
    </location>
</feature>
<feature type="transmembrane region" description="Helical" evidence="10">
    <location>
        <begin position="286"/>
        <end position="309"/>
    </location>
</feature>
<reference evidence="11 12" key="1">
    <citation type="submission" date="2016-11" db="EMBL/GenBank/DDBJ databases">
        <authorList>
            <person name="Jaros S."/>
            <person name="Januszkiewicz K."/>
            <person name="Wedrychowicz H."/>
        </authorList>
    </citation>
    <scope>NUCLEOTIDE SEQUENCE [LARGE SCALE GENOMIC DNA]</scope>
    <source>
        <strain evidence="11 12">DSM 19436</strain>
    </source>
</reference>
<feature type="transmembrane region" description="Helical" evidence="10">
    <location>
        <begin position="32"/>
        <end position="54"/>
    </location>
</feature>
<accession>A0A1M5K316</accession>
<evidence type="ECO:0000256" key="9">
    <source>
        <dbReference type="ARBA" id="ARBA00031636"/>
    </source>
</evidence>
<feature type="transmembrane region" description="Helical" evidence="10">
    <location>
        <begin position="66"/>
        <end position="86"/>
    </location>
</feature>
<dbReference type="InterPro" id="IPR050222">
    <property type="entry name" value="MATE_MdtK"/>
</dbReference>
<evidence type="ECO:0000256" key="1">
    <source>
        <dbReference type="ARBA" id="ARBA00004429"/>
    </source>
</evidence>
<dbReference type="InterPro" id="IPR002528">
    <property type="entry name" value="MATE_fam"/>
</dbReference>
<proteinExistence type="predicted"/>
<keyword evidence="4" id="KW-1003">Cell membrane</keyword>
<dbReference type="NCBIfam" id="TIGR00797">
    <property type="entry name" value="matE"/>
    <property type="match status" value="1"/>
</dbReference>
<evidence type="ECO:0000256" key="10">
    <source>
        <dbReference type="SAM" id="Phobius"/>
    </source>
</evidence>
<comment type="subcellular location">
    <subcellularLocation>
        <location evidence="1">Cell inner membrane</location>
        <topology evidence="1">Multi-pass membrane protein</topology>
    </subcellularLocation>
</comment>
<keyword evidence="5 10" id="KW-0812">Transmembrane</keyword>
<evidence type="ECO:0000256" key="5">
    <source>
        <dbReference type="ARBA" id="ARBA00022692"/>
    </source>
</evidence>
<dbReference type="GO" id="GO:0005886">
    <property type="term" value="C:plasma membrane"/>
    <property type="evidence" value="ECO:0007669"/>
    <property type="project" value="UniProtKB-SubCell"/>
</dbReference>
<feature type="transmembrane region" description="Helical" evidence="10">
    <location>
        <begin position="330"/>
        <end position="349"/>
    </location>
</feature>
<dbReference type="OrthoDB" id="9780160at2"/>
<dbReference type="GO" id="GO:0015297">
    <property type="term" value="F:antiporter activity"/>
    <property type="evidence" value="ECO:0007669"/>
    <property type="project" value="UniProtKB-KW"/>
</dbReference>
<protein>
    <recommendedName>
        <fullName evidence="9">Multidrug-efflux transporter</fullName>
    </recommendedName>
</protein>
<organism evidence="11 12">
    <name type="scientific">Kaistia soli DSM 19436</name>
    <dbReference type="NCBI Taxonomy" id="1122133"/>
    <lineage>
        <taxon>Bacteria</taxon>
        <taxon>Pseudomonadati</taxon>
        <taxon>Pseudomonadota</taxon>
        <taxon>Alphaproteobacteria</taxon>
        <taxon>Hyphomicrobiales</taxon>
        <taxon>Kaistiaceae</taxon>
        <taxon>Kaistia</taxon>
    </lineage>
</organism>
<gene>
    <name evidence="11" type="ORF">SAMN02745157_4278</name>
</gene>
<dbReference type="Proteomes" id="UP000184485">
    <property type="component" value="Unassembled WGS sequence"/>
</dbReference>
<keyword evidence="12" id="KW-1185">Reference proteome</keyword>
<evidence type="ECO:0000256" key="4">
    <source>
        <dbReference type="ARBA" id="ARBA00022475"/>
    </source>
</evidence>
<sequence length="468" mass="50113">MPVQAATLERENLLHPWIVEARATISLSLPLILTNLAQTVINATDIIFIGWLGSRMLAAGALGTNLYFAMLIFGIGMISAVSPMIAKKLGERRHSVRAVRNIVRQGFWLALAISVPFWILLWHSEAILIAIGQEPELAAIAGHYMRGLQWAMLPFLGYLVLRSFVVALEQPFWSLVIGIIGLAVNALAVWVLVFGKFGLPALGIVGAGIGSTISAVAMFAGMAVVCVVHPRFRRYHVFGYFWRPDLREFLKLAALGLPIGVAVGLEVTVFNAAVFLMGLIGATEVAAHAIAIQFAALCFMVPLGFSQAATVRVGYAYGARDRDAIRRAGWTPFALGIAFMCCTALVILAIPETLAGIFLDRGDVANAEVVRLTVSFLFIAALFQVFDGAQVIAGGMLRGLHDARVPMLYAALGYWGVGLGTSVTLGFGLGYGGIGIWIGLACGLAATSTMLVVRWMRRGRLGLEGVAA</sequence>
<feature type="transmembrane region" description="Helical" evidence="10">
    <location>
        <begin position="407"/>
        <end position="428"/>
    </location>
</feature>
<evidence type="ECO:0000313" key="12">
    <source>
        <dbReference type="Proteomes" id="UP000184485"/>
    </source>
</evidence>
<keyword evidence="6 10" id="KW-1133">Transmembrane helix</keyword>
<dbReference type="GO" id="GO:0042910">
    <property type="term" value="F:xenobiotic transmembrane transporter activity"/>
    <property type="evidence" value="ECO:0007669"/>
    <property type="project" value="InterPro"/>
</dbReference>
<keyword evidence="2" id="KW-0813">Transport</keyword>
<feature type="transmembrane region" description="Helical" evidence="10">
    <location>
        <begin position="201"/>
        <end position="228"/>
    </location>
</feature>
<dbReference type="AlphaFoldDB" id="A0A1M5K316"/>
<dbReference type="Pfam" id="PF01554">
    <property type="entry name" value="MatE"/>
    <property type="match status" value="2"/>
</dbReference>
<feature type="transmembrane region" description="Helical" evidence="10">
    <location>
        <begin position="434"/>
        <end position="453"/>
    </location>
</feature>
<name>A0A1M5K316_9HYPH</name>
<keyword evidence="3" id="KW-0050">Antiport</keyword>
<evidence type="ECO:0000313" key="11">
    <source>
        <dbReference type="EMBL" id="SHG47198.1"/>
    </source>
</evidence>
<dbReference type="InterPro" id="IPR048279">
    <property type="entry name" value="MdtK-like"/>
</dbReference>
<evidence type="ECO:0000256" key="2">
    <source>
        <dbReference type="ARBA" id="ARBA00022448"/>
    </source>
</evidence>